<evidence type="ECO:0000313" key="5">
    <source>
        <dbReference type="EMBL" id="MCL7045749.1"/>
    </source>
</evidence>
<dbReference type="InterPro" id="IPR002401">
    <property type="entry name" value="Cyt_P450_E_grp-I"/>
</dbReference>
<dbReference type="GO" id="GO:0005506">
    <property type="term" value="F:iron ion binding"/>
    <property type="evidence" value="ECO:0007669"/>
    <property type="project" value="InterPro"/>
</dbReference>
<evidence type="ECO:0000256" key="4">
    <source>
        <dbReference type="ARBA" id="ARBA00023004"/>
    </source>
</evidence>
<keyword evidence="2" id="KW-0479">Metal-binding</keyword>
<sequence length="221" mass="25663">MRLFGIGREGEMRKAIKMLNAHIYNYISQKRINMINGEKTFDLLSSYINSTKEHKKTTAPWPHKYNDKFLRDSMLSLFLAGKDSIGSGLVWFFWFVSKTPSVEKKILEELKVLISTKTGKLFEHNEWPWVFDSDDIKGLVYLHAAICESLRLYPPVPHNSKTVLNEAVLPDGSLIKPGMQILISFYSVGRMPWIWGEDCLEFRPERWIDEDGKLNLHENVL</sequence>
<evidence type="ECO:0000256" key="2">
    <source>
        <dbReference type="ARBA" id="ARBA00022723"/>
    </source>
</evidence>
<comment type="similarity">
    <text evidence="1">Belongs to the cytochrome P450 family.</text>
</comment>
<dbReference type="PANTHER" id="PTHR24296">
    <property type="entry name" value="CYTOCHROME P450"/>
    <property type="match status" value="1"/>
</dbReference>
<name>A0AA42AZL8_PAPNU</name>
<dbReference type="SUPFAM" id="SSF48264">
    <property type="entry name" value="Cytochrome P450"/>
    <property type="match status" value="1"/>
</dbReference>
<protein>
    <recommendedName>
        <fullName evidence="7">Cytochrome P450</fullName>
    </recommendedName>
</protein>
<dbReference type="EMBL" id="JAJJMA010273148">
    <property type="protein sequence ID" value="MCL7045749.1"/>
    <property type="molecule type" value="Genomic_DNA"/>
</dbReference>
<keyword evidence="3" id="KW-0560">Oxidoreductase</keyword>
<evidence type="ECO:0000256" key="1">
    <source>
        <dbReference type="ARBA" id="ARBA00010617"/>
    </source>
</evidence>
<gene>
    <name evidence="5" type="ORF">MKW94_002862</name>
</gene>
<dbReference type="PRINTS" id="PR00463">
    <property type="entry name" value="EP450I"/>
</dbReference>
<dbReference type="GO" id="GO:0016705">
    <property type="term" value="F:oxidoreductase activity, acting on paired donors, with incorporation or reduction of molecular oxygen"/>
    <property type="evidence" value="ECO:0007669"/>
    <property type="project" value="InterPro"/>
</dbReference>
<dbReference type="GO" id="GO:0033075">
    <property type="term" value="P:isoquinoline alkaloid biosynthetic process"/>
    <property type="evidence" value="ECO:0007669"/>
    <property type="project" value="UniProtKB-ARBA"/>
</dbReference>
<dbReference type="GO" id="GO:0020037">
    <property type="term" value="F:heme binding"/>
    <property type="evidence" value="ECO:0007669"/>
    <property type="project" value="InterPro"/>
</dbReference>
<keyword evidence="6" id="KW-1185">Reference proteome</keyword>
<dbReference type="Gene3D" id="1.10.630.10">
    <property type="entry name" value="Cytochrome P450"/>
    <property type="match status" value="1"/>
</dbReference>
<dbReference type="InterPro" id="IPR036396">
    <property type="entry name" value="Cyt_P450_sf"/>
</dbReference>
<dbReference type="InterPro" id="IPR001128">
    <property type="entry name" value="Cyt_P450"/>
</dbReference>
<dbReference type="Pfam" id="PF00067">
    <property type="entry name" value="p450"/>
    <property type="match status" value="1"/>
</dbReference>
<dbReference type="Proteomes" id="UP001177140">
    <property type="component" value="Unassembled WGS sequence"/>
</dbReference>
<proteinExistence type="inferred from homology"/>
<dbReference type="GO" id="GO:0004497">
    <property type="term" value="F:monooxygenase activity"/>
    <property type="evidence" value="ECO:0007669"/>
    <property type="project" value="InterPro"/>
</dbReference>
<evidence type="ECO:0000313" key="6">
    <source>
        <dbReference type="Proteomes" id="UP001177140"/>
    </source>
</evidence>
<comment type="caution">
    <text evidence="5">The sequence shown here is derived from an EMBL/GenBank/DDBJ whole genome shotgun (WGS) entry which is preliminary data.</text>
</comment>
<evidence type="ECO:0000256" key="3">
    <source>
        <dbReference type="ARBA" id="ARBA00023002"/>
    </source>
</evidence>
<reference evidence="5" key="1">
    <citation type="submission" date="2022-03" db="EMBL/GenBank/DDBJ databases">
        <title>A functionally conserved STORR gene fusion in Papaver species that diverged 16.8 million years ago.</title>
        <authorList>
            <person name="Catania T."/>
        </authorList>
    </citation>
    <scope>NUCLEOTIDE SEQUENCE</scope>
    <source>
        <strain evidence="5">S-191538</strain>
    </source>
</reference>
<organism evidence="5 6">
    <name type="scientific">Papaver nudicaule</name>
    <name type="common">Iceland poppy</name>
    <dbReference type="NCBI Taxonomy" id="74823"/>
    <lineage>
        <taxon>Eukaryota</taxon>
        <taxon>Viridiplantae</taxon>
        <taxon>Streptophyta</taxon>
        <taxon>Embryophyta</taxon>
        <taxon>Tracheophyta</taxon>
        <taxon>Spermatophyta</taxon>
        <taxon>Magnoliopsida</taxon>
        <taxon>Ranunculales</taxon>
        <taxon>Papaveraceae</taxon>
        <taxon>Papaveroideae</taxon>
        <taxon>Papaver</taxon>
    </lineage>
</organism>
<keyword evidence="4" id="KW-0408">Iron</keyword>
<dbReference type="AlphaFoldDB" id="A0AA42AZL8"/>
<accession>A0AA42AZL8</accession>
<evidence type="ECO:0008006" key="7">
    <source>
        <dbReference type="Google" id="ProtNLM"/>
    </source>
</evidence>